<proteinExistence type="predicted"/>
<gene>
    <name evidence="2" type="ORF">EYF80_025678</name>
</gene>
<reference evidence="2 3" key="1">
    <citation type="submission" date="2019-03" db="EMBL/GenBank/DDBJ databases">
        <title>First draft genome of Liparis tanakae, snailfish: a comprehensive survey of snailfish specific genes.</title>
        <authorList>
            <person name="Kim W."/>
            <person name="Song I."/>
            <person name="Jeong J.-H."/>
            <person name="Kim D."/>
            <person name="Kim S."/>
            <person name="Ryu S."/>
            <person name="Song J.Y."/>
            <person name="Lee S.K."/>
        </authorList>
    </citation>
    <scope>NUCLEOTIDE SEQUENCE [LARGE SCALE GENOMIC DNA]</scope>
    <source>
        <tissue evidence="2">Muscle</tissue>
    </source>
</reference>
<evidence type="ECO:0000313" key="2">
    <source>
        <dbReference type="EMBL" id="TNN64180.1"/>
    </source>
</evidence>
<sequence length="88" mass="9623">MQFALEGTLPPAHLVSVVVPAVGPGDDYHPVLAPFWVLGGKRADQPEAEAEQGDEDRLQHVSYSGGPERTTGDEYEYKYTSVSHLLLE</sequence>
<evidence type="ECO:0000256" key="1">
    <source>
        <dbReference type="SAM" id="MobiDB-lite"/>
    </source>
</evidence>
<feature type="region of interest" description="Disordered" evidence="1">
    <location>
        <begin position="43"/>
        <end position="73"/>
    </location>
</feature>
<dbReference type="AlphaFoldDB" id="A0A4Z2HF52"/>
<protein>
    <submittedName>
        <fullName evidence="2">Uncharacterized protein</fullName>
    </submittedName>
</protein>
<accession>A0A4Z2HF52</accession>
<evidence type="ECO:0000313" key="3">
    <source>
        <dbReference type="Proteomes" id="UP000314294"/>
    </source>
</evidence>
<name>A0A4Z2HF52_9TELE</name>
<dbReference type="Proteomes" id="UP000314294">
    <property type="component" value="Unassembled WGS sequence"/>
</dbReference>
<organism evidence="2 3">
    <name type="scientific">Liparis tanakae</name>
    <name type="common">Tanaka's snailfish</name>
    <dbReference type="NCBI Taxonomy" id="230148"/>
    <lineage>
        <taxon>Eukaryota</taxon>
        <taxon>Metazoa</taxon>
        <taxon>Chordata</taxon>
        <taxon>Craniata</taxon>
        <taxon>Vertebrata</taxon>
        <taxon>Euteleostomi</taxon>
        <taxon>Actinopterygii</taxon>
        <taxon>Neopterygii</taxon>
        <taxon>Teleostei</taxon>
        <taxon>Neoteleostei</taxon>
        <taxon>Acanthomorphata</taxon>
        <taxon>Eupercaria</taxon>
        <taxon>Perciformes</taxon>
        <taxon>Cottioidei</taxon>
        <taxon>Cottales</taxon>
        <taxon>Liparidae</taxon>
        <taxon>Liparis</taxon>
    </lineage>
</organism>
<dbReference type="EMBL" id="SRLO01000258">
    <property type="protein sequence ID" value="TNN64180.1"/>
    <property type="molecule type" value="Genomic_DNA"/>
</dbReference>
<keyword evidence="3" id="KW-1185">Reference proteome</keyword>
<comment type="caution">
    <text evidence="2">The sequence shown here is derived from an EMBL/GenBank/DDBJ whole genome shotgun (WGS) entry which is preliminary data.</text>
</comment>